<dbReference type="Gene3D" id="3.40.190.100">
    <property type="entry name" value="Glycine betaine-binding periplasmic protein, domain 2"/>
    <property type="match status" value="2"/>
</dbReference>
<dbReference type="RefSeq" id="WP_318107891.1">
    <property type="nucleotide sequence ID" value="NZ_CP137573.1"/>
</dbReference>
<reference evidence="11 12" key="1">
    <citation type="submission" date="2023-10" db="EMBL/GenBank/DDBJ databases">
        <title>The genome sequence of Streptomyces sp. HUAS YS2.</title>
        <authorList>
            <person name="Mo P."/>
        </authorList>
    </citation>
    <scope>NUCLEOTIDE SEQUENCE [LARGE SCALE GENOMIC DNA]</scope>
    <source>
        <strain evidence="11 12">HUAS YS2</strain>
    </source>
</reference>
<protein>
    <submittedName>
        <fullName evidence="11">ABC transporter permease/substrate binding protein</fullName>
    </submittedName>
</protein>
<feature type="transmembrane region" description="Helical" evidence="9">
    <location>
        <begin position="201"/>
        <end position="227"/>
    </location>
</feature>
<evidence type="ECO:0000256" key="2">
    <source>
        <dbReference type="ARBA" id="ARBA00022448"/>
    </source>
</evidence>
<keyword evidence="2 9" id="KW-0813">Transport</keyword>
<feature type="transmembrane region" description="Helical" evidence="9">
    <location>
        <begin position="21"/>
        <end position="39"/>
    </location>
</feature>
<dbReference type="Gene3D" id="3.10.105.10">
    <property type="entry name" value="Dipeptide-binding Protein, Domain 3"/>
    <property type="match status" value="3"/>
</dbReference>
<gene>
    <name evidence="11" type="ORF">R2D22_30000</name>
</gene>
<dbReference type="SUPFAM" id="SSF53850">
    <property type="entry name" value="Periplasmic binding protein-like II"/>
    <property type="match status" value="2"/>
</dbReference>
<dbReference type="InterPro" id="IPR035906">
    <property type="entry name" value="MetI-like_sf"/>
</dbReference>
<comment type="similarity">
    <text evidence="8">In the N-terminal section; belongs to the binding-protein-dependent transport system permease family.</text>
</comment>
<dbReference type="InterPro" id="IPR007210">
    <property type="entry name" value="ABC_Gly_betaine_transp_sub-bd"/>
</dbReference>
<keyword evidence="6 9" id="KW-0472">Membrane</keyword>
<keyword evidence="4 9" id="KW-0812">Transmembrane</keyword>
<feature type="transmembrane region" description="Helical" evidence="9">
    <location>
        <begin position="134"/>
        <end position="161"/>
    </location>
</feature>
<dbReference type="SUPFAM" id="SSF161098">
    <property type="entry name" value="MetI-like"/>
    <property type="match status" value="1"/>
</dbReference>
<comment type="similarity">
    <text evidence="7">In the C-terminal section; belongs to the OsmX family.</text>
</comment>
<dbReference type="PROSITE" id="PS50928">
    <property type="entry name" value="ABC_TM1"/>
    <property type="match status" value="1"/>
</dbReference>
<keyword evidence="12" id="KW-1185">Reference proteome</keyword>
<dbReference type="Pfam" id="PF00528">
    <property type="entry name" value="BPD_transp_1"/>
    <property type="match status" value="1"/>
</dbReference>
<dbReference type="CDD" id="cd13639">
    <property type="entry name" value="PBP2_OpuAC_like"/>
    <property type="match status" value="2"/>
</dbReference>
<feature type="transmembrane region" description="Helical" evidence="9">
    <location>
        <begin position="90"/>
        <end position="114"/>
    </location>
</feature>
<feature type="transmembrane region" description="Helical" evidence="9">
    <location>
        <begin position="239"/>
        <end position="262"/>
    </location>
</feature>
<dbReference type="EMBL" id="CP137573">
    <property type="protein sequence ID" value="WOX25382.1"/>
    <property type="molecule type" value="Genomic_DNA"/>
</dbReference>
<organism evidence="11 12">
    <name type="scientific">Streptomyces solicathayae</name>
    <dbReference type="NCBI Taxonomy" id="3081768"/>
    <lineage>
        <taxon>Bacteria</taxon>
        <taxon>Bacillati</taxon>
        <taxon>Actinomycetota</taxon>
        <taxon>Actinomycetes</taxon>
        <taxon>Kitasatosporales</taxon>
        <taxon>Streptomycetaceae</taxon>
        <taxon>Streptomyces</taxon>
    </lineage>
</organism>
<proteinExistence type="inferred from homology"/>
<evidence type="ECO:0000313" key="12">
    <source>
        <dbReference type="Proteomes" id="UP001301731"/>
    </source>
</evidence>
<keyword evidence="3" id="KW-1003">Cell membrane</keyword>
<evidence type="ECO:0000313" key="11">
    <source>
        <dbReference type="EMBL" id="WOX25382.1"/>
    </source>
</evidence>
<dbReference type="Proteomes" id="UP001301731">
    <property type="component" value="Chromosome"/>
</dbReference>
<sequence>MPRIRLGDWIDSSVDWLRAQLSWFFDAISALVTGLYDGIEAVLSAPAPLLFAGILAIGAWWLRGLTAGVLAFAGFALIDSIELWDDAMSTLSLVLVATLVTLAIAVPLGIWAARSKTVSAVLRPVLDFMQTMPAMVYLIPGIIFFGVGVVPGIIATIVFALPPGVRMTELGIRQVDGELVEAAEAFGTTPRNTLLRVQLPLALPTIMAGINQVIMLGLSMVVIAGMVGGGGLGGAVYRAIGNVDIGLGFEAGVSIVILAMYLDRMTGALGRQVSPLGRRALAKARAATSALAPKIYQHRPQPVTALVGVVILALVAGGMGFLGGGKSASDAADATNVGQGKKLSVGYIPWDEGIASTFLWKELLERRGFEVDTKQLEAGSLYTGLAGGQIDFQTDSWLPVTHAQYWDKYKNQLEDMGSWYGPTSLELSVPSYMKGVDSLDDLKGKSGQFKGRIIGIEPSAGMMGILKDKVLKDYGLEGEYKVVDGSTPGMLAELKRAYDKKEPVVVTLWSPHWAYSTYDLKKLKDPKGSWGKGDGVHTLARKGFAAENPEAGAWLKNFKMTEQQLTGLEAKIQETGKGKEQEAVRAWLKENPGLADKWTPVSKAAKGAAGGGKDERARPLNVAWFPWEEDIAATYLWKAVLEERGYKLNLKQFEVGPMYAAMSRGQIDVQFDGWLPNTQKNYWDQYGDKLTDLGPWYSPTSLEVAVPSYVKDVKTLEDLKGKGDRFKGRIVGIEPGTGVMGLVKDKVLPGYGLDEEYKVVDGSTPGMLAELRRAYQAKEPIAVLLWTPHWAYSEYGMTKLADSKKLFGEGDKIHTVSSTSFPKQYPQLAKWFKNFKLDERQLAGLENEITKRGKGHEDEAVKAWMAENPGIADRMAPR</sequence>
<accession>A0ABZ0M1A6</accession>
<comment type="similarity">
    <text evidence="9">Belongs to the binding-protein-dependent transport system permease family.</text>
</comment>
<dbReference type="InterPro" id="IPR000515">
    <property type="entry name" value="MetI-like"/>
</dbReference>
<dbReference type="CDD" id="cd06261">
    <property type="entry name" value="TM_PBP2"/>
    <property type="match status" value="1"/>
</dbReference>
<feature type="transmembrane region" description="Helical" evidence="9">
    <location>
        <begin position="303"/>
        <end position="322"/>
    </location>
</feature>
<dbReference type="PANTHER" id="PTHR47737:SF1">
    <property type="entry name" value="GLYCINE BETAINE_PROLINE BETAINE TRANSPORT SYSTEM PERMEASE PROTEIN PROW"/>
    <property type="match status" value="1"/>
</dbReference>
<evidence type="ECO:0000256" key="9">
    <source>
        <dbReference type="RuleBase" id="RU363032"/>
    </source>
</evidence>
<evidence type="ECO:0000256" key="7">
    <source>
        <dbReference type="ARBA" id="ARBA00035642"/>
    </source>
</evidence>
<name>A0ABZ0M1A6_9ACTN</name>
<feature type="domain" description="ABC transmembrane type-1" evidence="10">
    <location>
        <begin position="87"/>
        <end position="266"/>
    </location>
</feature>
<evidence type="ECO:0000256" key="4">
    <source>
        <dbReference type="ARBA" id="ARBA00022692"/>
    </source>
</evidence>
<dbReference type="PANTHER" id="PTHR47737">
    <property type="entry name" value="GLYCINE BETAINE/PROLINE BETAINE TRANSPORT SYSTEM PERMEASE PROTEIN PROW"/>
    <property type="match status" value="1"/>
</dbReference>
<keyword evidence="5 9" id="KW-1133">Transmembrane helix</keyword>
<evidence type="ECO:0000256" key="6">
    <source>
        <dbReference type="ARBA" id="ARBA00023136"/>
    </source>
</evidence>
<evidence type="ECO:0000256" key="3">
    <source>
        <dbReference type="ARBA" id="ARBA00022475"/>
    </source>
</evidence>
<evidence type="ECO:0000259" key="10">
    <source>
        <dbReference type="PROSITE" id="PS50928"/>
    </source>
</evidence>
<evidence type="ECO:0000256" key="5">
    <source>
        <dbReference type="ARBA" id="ARBA00022989"/>
    </source>
</evidence>
<comment type="subcellular location">
    <subcellularLocation>
        <location evidence="9">Cell membrane</location>
        <topology evidence="9">Multi-pass membrane protein</topology>
    </subcellularLocation>
    <subcellularLocation>
        <location evidence="1">Membrane</location>
        <topology evidence="1">Multi-pass membrane protein</topology>
    </subcellularLocation>
</comment>
<evidence type="ECO:0000256" key="1">
    <source>
        <dbReference type="ARBA" id="ARBA00004141"/>
    </source>
</evidence>
<evidence type="ECO:0000256" key="8">
    <source>
        <dbReference type="ARBA" id="ARBA00035652"/>
    </source>
</evidence>
<dbReference type="Pfam" id="PF04069">
    <property type="entry name" value="OpuAC"/>
    <property type="match status" value="2"/>
</dbReference>
<dbReference type="Gene3D" id="1.10.3720.10">
    <property type="entry name" value="MetI-like"/>
    <property type="match status" value="1"/>
</dbReference>
<feature type="transmembrane region" description="Helical" evidence="9">
    <location>
        <begin position="51"/>
        <end position="78"/>
    </location>
</feature>